<keyword evidence="2" id="KW-0540">Nuclease</keyword>
<dbReference type="Gene3D" id="1.10.10.160">
    <property type="match status" value="1"/>
</dbReference>
<evidence type="ECO:0000256" key="5">
    <source>
        <dbReference type="ARBA" id="ARBA00022801"/>
    </source>
</evidence>
<dbReference type="SUPFAM" id="SSF52540">
    <property type="entry name" value="P-loop containing nucleoside triphosphate hydrolases"/>
    <property type="match status" value="1"/>
</dbReference>
<keyword evidence="3 15" id="KW-0547">Nucleotide-binding</keyword>
<evidence type="ECO:0000256" key="3">
    <source>
        <dbReference type="ARBA" id="ARBA00022741"/>
    </source>
</evidence>
<proteinExistence type="inferred from homology"/>
<evidence type="ECO:0000259" key="18">
    <source>
        <dbReference type="PROSITE" id="PS51217"/>
    </source>
</evidence>
<dbReference type="CDD" id="cd17932">
    <property type="entry name" value="DEXQc_UvrD"/>
    <property type="match status" value="1"/>
</dbReference>
<feature type="domain" description="UvrD-like helicase C-terminal" evidence="18">
    <location>
        <begin position="303"/>
        <end position="594"/>
    </location>
</feature>
<dbReference type="GO" id="GO:0000725">
    <property type="term" value="P:recombinational repair"/>
    <property type="evidence" value="ECO:0007669"/>
    <property type="project" value="TreeGrafter"/>
</dbReference>
<name>A0A2H0TQE0_9BACT</name>
<keyword evidence="8 15" id="KW-0067">ATP-binding</keyword>
<keyword evidence="6 15" id="KW-0347">Helicase</keyword>
<dbReference type="Proteomes" id="UP000230154">
    <property type="component" value="Unassembled WGS sequence"/>
</dbReference>
<sequence length="980" mass="111247">MAERSLNENQRKAVEHTGGPLLIVAGAGTGKTTVISQKIAHLISEQGVGPEHILAMTFTDKAAGEMDKRVSSLVDIGYADLHISTFHAFCQRLLEQYALDIGLPNRFRVLTQTDAWLLVRDHIYEFDLDYYRPLGNPGAHIHELIRHFSKCKDELITPDAYLAYAESVKLDNDDVHTDEKNRLTEVANAYHIYNQLLLKKSALDFGDLIFHAVRLLRERPALLADLKKKYTHILVDEFQDVNWSQYELVRMLTNKDSALTVVGDDDQSIYAFRGASVSNILRFKEDFPSAKEVVLNINYRSGQEILDAAYTLVQHNNPDRLEVKLRLPKALTSATESTSTVAHRHYPTLEEEIAGVVTKLCETKKQSSSAVWDDFAILVRANSYADPCMRALEGAGVPYEFLSSSGLYRQPIVMDCINFFKAIENHFDATALYRLMTMPALNMDAADVHAIVQSAKKKASSYFSILEHPQHYALSQDGTAKALLLHSCIIHGREAALKRNPTTVLYQFLDGSGYLSYLAREENQGNHAVLRSIYHLKQFFDSIQAFETAQPGATVHSLIEHLLYSMEAGDEGKLYQPDDTPDSVNILTIHGAKGLEFDHVFVVNMVEDRFPSRRRSDAIELPLALVNEQLPEGDYHYQEERRLCYVAMTRARKNLFLTSADDYGGVRKKKVSRFVVESGLQATNLGQQPKKSESLAVTRDQMPTDRGSSGVDHLYPLPKMFSFSQIRSYDTCPYQYKLAHVLKIPFRGSASFSFGNSIHNTLQHFYERVRQLNEAKQSSLFEATTTPSQTDEILVPELKELLTLYDEAWIGDWYESKRQKEDYYKKGKDILKIFYSTNESHWTIPIAIEGSFKIKVGPYTVTGKMDRVDATGDGLHIIDYKTGKGKEKVAGDDKDQLLMYQIAAQTLPQYAHHGTVSKLTFYYINDNIQTSFIGKSKELEKMQEKMKKVLDRIHTREFAPTPSQFVCARCDFRDICEFRK</sequence>
<keyword evidence="5 15" id="KW-0378">Hydrolase</keyword>
<evidence type="ECO:0000256" key="4">
    <source>
        <dbReference type="ARBA" id="ARBA00022763"/>
    </source>
</evidence>
<dbReference type="GO" id="GO:0004527">
    <property type="term" value="F:exonuclease activity"/>
    <property type="evidence" value="ECO:0007669"/>
    <property type="project" value="UniProtKB-KW"/>
</dbReference>
<dbReference type="InterPro" id="IPR014017">
    <property type="entry name" value="DNA_helicase_UvrD-like_C"/>
</dbReference>
<evidence type="ECO:0000259" key="17">
    <source>
        <dbReference type="PROSITE" id="PS51198"/>
    </source>
</evidence>
<dbReference type="GO" id="GO:0005524">
    <property type="term" value="F:ATP binding"/>
    <property type="evidence" value="ECO:0007669"/>
    <property type="project" value="UniProtKB-UniRule"/>
</dbReference>
<organism evidence="19 20">
    <name type="scientific">Candidatus Magasanikbacteria bacterium CG10_big_fil_rev_8_21_14_0_10_47_10</name>
    <dbReference type="NCBI Taxonomy" id="1974652"/>
    <lineage>
        <taxon>Bacteria</taxon>
        <taxon>Candidatus Magasanikiibacteriota</taxon>
    </lineage>
</organism>
<evidence type="ECO:0000256" key="2">
    <source>
        <dbReference type="ARBA" id="ARBA00022722"/>
    </source>
</evidence>
<dbReference type="SUPFAM" id="SSF52980">
    <property type="entry name" value="Restriction endonuclease-like"/>
    <property type="match status" value="1"/>
</dbReference>
<dbReference type="Pfam" id="PF12705">
    <property type="entry name" value="PDDEXK_1"/>
    <property type="match status" value="1"/>
</dbReference>
<evidence type="ECO:0000256" key="14">
    <source>
        <dbReference type="ARBA" id="ARBA00048988"/>
    </source>
</evidence>
<dbReference type="InterPro" id="IPR014016">
    <property type="entry name" value="UvrD-like_ATP-bd"/>
</dbReference>
<evidence type="ECO:0000256" key="12">
    <source>
        <dbReference type="ARBA" id="ARBA00034617"/>
    </source>
</evidence>
<feature type="domain" description="UvrD-like helicase ATP-binding" evidence="17">
    <location>
        <begin position="4"/>
        <end position="302"/>
    </location>
</feature>
<evidence type="ECO:0000256" key="15">
    <source>
        <dbReference type="PROSITE-ProRule" id="PRU00560"/>
    </source>
</evidence>
<comment type="caution">
    <text evidence="19">The sequence shown here is derived from an EMBL/GenBank/DDBJ whole genome shotgun (WGS) entry which is preliminary data.</text>
</comment>
<evidence type="ECO:0000256" key="16">
    <source>
        <dbReference type="SAM" id="MobiDB-lite"/>
    </source>
</evidence>
<dbReference type="GO" id="GO:0043138">
    <property type="term" value="F:3'-5' DNA helicase activity"/>
    <property type="evidence" value="ECO:0007669"/>
    <property type="project" value="UniProtKB-EC"/>
</dbReference>
<evidence type="ECO:0000256" key="8">
    <source>
        <dbReference type="ARBA" id="ARBA00022840"/>
    </source>
</evidence>
<dbReference type="PANTHER" id="PTHR11070:SF2">
    <property type="entry name" value="ATP-DEPENDENT DNA HELICASE SRS2"/>
    <property type="match status" value="1"/>
</dbReference>
<keyword evidence="7" id="KW-0269">Exonuclease</keyword>
<keyword evidence="11" id="KW-0413">Isomerase</keyword>
<dbReference type="InterPro" id="IPR000212">
    <property type="entry name" value="DNA_helicase_UvrD/REP"/>
</dbReference>
<evidence type="ECO:0000256" key="6">
    <source>
        <dbReference type="ARBA" id="ARBA00022806"/>
    </source>
</evidence>
<dbReference type="GO" id="GO:0003677">
    <property type="term" value="F:DNA binding"/>
    <property type="evidence" value="ECO:0007669"/>
    <property type="project" value="UniProtKB-KW"/>
</dbReference>
<feature type="region of interest" description="Disordered" evidence="16">
    <location>
        <begin position="687"/>
        <end position="709"/>
    </location>
</feature>
<evidence type="ECO:0000256" key="11">
    <source>
        <dbReference type="ARBA" id="ARBA00023235"/>
    </source>
</evidence>
<dbReference type="AlphaFoldDB" id="A0A2H0TQE0"/>
<dbReference type="PROSITE" id="PS51198">
    <property type="entry name" value="UVRD_HELICASE_ATP_BIND"/>
    <property type="match status" value="1"/>
</dbReference>
<dbReference type="Gene3D" id="3.40.50.300">
    <property type="entry name" value="P-loop containing nucleotide triphosphate hydrolases"/>
    <property type="match status" value="2"/>
</dbReference>
<dbReference type="PANTHER" id="PTHR11070">
    <property type="entry name" value="UVRD / RECB / PCRA DNA HELICASE FAMILY MEMBER"/>
    <property type="match status" value="1"/>
</dbReference>
<evidence type="ECO:0000256" key="9">
    <source>
        <dbReference type="ARBA" id="ARBA00023125"/>
    </source>
</evidence>
<evidence type="ECO:0000256" key="10">
    <source>
        <dbReference type="ARBA" id="ARBA00023204"/>
    </source>
</evidence>
<comment type="similarity">
    <text evidence="1">Belongs to the helicase family. UvrD subfamily.</text>
</comment>
<dbReference type="InterPro" id="IPR011335">
    <property type="entry name" value="Restrct_endonuc-II-like"/>
</dbReference>
<protein>
    <recommendedName>
        <fullName evidence="13">DNA 3'-5' helicase</fullName>
        <ecNumber evidence="13">5.6.2.4</ecNumber>
    </recommendedName>
</protein>
<dbReference type="Pfam" id="PF00580">
    <property type="entry name" value="UvrD-helicase"/>
    <property type="match status" value="1"/>
</dbReference>
<dbReference type="EMBL" id="PFCB01000022">
    <property type="protein sequence ID" value="PIR74393.1"/>
    <property type="molecule type" value="Genomic_DNA"/>
</dbReference>
<dbReference type="PROSITE" id="PS51217">
    <property type="entry name" value="UVRD_HELICASE_CTER"/>
    <property type="match status" value="1"/>
</dbReference>
<accession>A0A2H0TQE0</accession>
<dbReference type="InterPro" id="IPR011604">
    <property type="entry name" value="PDDEXK-like_dom_sf"/>
</dbReference>
<dbReference type="Gene3D" id="3.90.320.10">
    <property type="match status" value="1"/>
</dbReference>
<keyword evidence="10" id="KW-0234">DNA repair</keyword>
<gene>
    <name evidence="19" type="ORF">COU35_03010</name>
</gene>
<dbReference type="Pfam" id="PF13361">
    <property type="entry name" value="UvrD_C"/>
    <property type="match status" value="1"/>
</dbReference>
<evidence type="ECO:0000256" key="1">
    <source>
        <dbReference type="ARBA" id="ARBA00009922"/>
    </source>
</evidence>
<evidence type="ECO:0000313" key="20">
    <source>
        <dbReference type="Proteomes" id="UP000230154"/>
    </source>
</evidence>
<comment type="catalytic activity">
    <reaction evidence="14">
        <text>ATP + H2O = ADP + phosphate + H(+)</text>
        <dbReference type="Rhea" id="RHEA:13065"/>
        <dbReference type="ChEBI" id="CHEBI:15377"/>
        <dbReference type="ChEBI" id="CHEBI:15378"/>
        <dbReference type="ChEBI" id="CHEBI:30616"/>
        <dbReference type="ChEBI" id="CHEBI:43474"/>
        <dbReference type="ChEBI" id="CHEBI:456216"/>
        <dbReference type="EC" id="5.6.2.4"/>
    </reaction>
</comment>
<feature type="binding site" evidence="15">
    <location>
        <begin position="25"/>
        <end position="32"/>
    </location>
    <ligand>
        <name>ATP</name>
        <dbReference type="ChEBI" id="CHEBI:30616"/>
    </ligand>
</feature>
<reference evidence="20" key="1">
    <citation type="submission" date="2017-09" db="EMBL/GenBank/DDBJ databases">
        <title>Depth-based differentiation of microbial function through sediment-hosted aquifers and enrichment of novel symbionts in the deep terrestrial subsurface.</title>
        <authorList>
            <person name="Probst A.J."/>
            <person name="Ladd B."/>
            <person name="Jarett J.K."/>
            <person name="Geller-Mcgrath D.E."/>
            <person name="Sieber C.M.K."/>
            <person name="Emerson J.B."/>
            <person name="Anantharaman K."/>
            <person name="Thomas B.C."/>
            <person name="Malmstrom R."/>
            <person name="Stieglmeier M."/>
            <person name="Klingl A."/>
            <person name="Woyke T."/>
            <person name="Ryan C.M."/>
            <person name="Banfield J.F."/>
        </authorList>
    </citation>
    <scope>NUCLEOTIDE SEQUENCE [LARGE SCALE GENOMIC DNA]</scope>
</reference>
<dbReference type="InterPro" id="IPR038726">
    <property type="entry name" value="PDDEXK_AddAB-type"/>
</dbReference>
<evidence type="ECO:0000256" key="7">
    <source>
        <dbReference type="ARBA" id="ARBA00022839"/>
    </source>
</evidence>
<dbReference type="EC" id="5.6.2.4" evidence="13"/>
<keyword evidence="4" id="KW-0227">DNA damage</keyword>
<dbReference type="InterPro" id="IPR027417">
    <property type="entry name" value="P-loop_NTPase"/>
</dbReference>
<evidence type="ECO:0000256" key="13">
    <source>
        <dbReference type="ARBA" id="ARBA00034808"/>
    </source>
</evidence>
<dbReference type="InterPro" id="IPR013986">
    <property type="entry name" value="DExx_box_DNA_helicase_dom_sf"/>
</dbReference>
<evidence type="ECO:0000313" key="19">
    <source>
        <dbReference type="EMBL" id="PIR74393.1"/>
    </source>
</evidence>
<dbReference type="Gene3D" id="1.10.486.10">
    <property type="entry name" value="PCRA, domain 4"/>
    <property type="match status" value="1"/>
</dbReference>
<comment type="catalytic activity">
    <reaction evidence="12">
        <text>Couples ATP hydrolysis with the unwinding of duplex DNA by translocating in the 3'-5' direction.</text>
        <dbReference type="EC" id="5.6.2.4"/>
    </reaction>
</comment>
<keyword evidence="9" id="KW-0238">DNA-binding</keyword>